<evidence type="ECO:0000256" key="5">
    <source>
        <dbReference type="PROSITE-ProRule" id="PRU01161"/>
    </source>
</evidence>
<dbReference type="PROSITE" id="PS51635">
    <property type="entry name" value="PNPLA"/>
    <property type="match status" value="1"/>
</dbReference>
<dbReference type="GO" id="GO:0004806">
    <property type="term" value="F:triacylglycerol lipase activity"/>
    <property type="evidence" value="ECO:0007669"/>
    <property type="project" value="InterPro"/>
</dbReference>
<evidence type="ECO:0000256" key="6">
    <source>
        <dbReference type="SAM" id="Phobius"/>
    </source>
</evidence>
<evidence type="ECO:0000313" key="9">
    <source>
        <dbReference type="Proteomes" id="UP000094336"/>
    </source>
</evidence>
<dbReference type="InterPro" id="IPR050301">
    <property type="entry name" value="NTE"/>
</dbReference>
<dbReference type="STRING" id="984486.A0A1E3QIT5"/>
<feature type="non-terminal residue" evidence="8">
    <location>
        <position position="1"/>
    </location>
</feature>
<dbReference type="Proteomes" id="UP000094336">
    <property type="component" value="Unassembled WGS sequence"/>
</dbReference>
<feature type="transmembrane region" description="Helical" evidence="6">
    <location>
        <begin position="46"/>
        <end position="70"/>
    </location>
</feature>
<dbReference type="InterPro" id="IPR021771">
    <property type="entry name" value="Triacylglycerol_lipase_N"/>
</dbReference>
<keyword evidence="6" id="KW-0812">Transmembrane</keyword>
<dbReference type="OrthoDB" id="15478at2759"/>
<dbReference type="GO" id="GO:0006641">
    <property type="term" value="P:triglyceride metabolic process"/>
    <property type="evidence" value="ECO:0007669"/>
    <property type="project" value="UniProtKB-ARBA"/>
</dbReference>
<dbReference type="CDD" id="cd07232">
    <property type="entry name" value="Pat_PLPL"/>
    <property type="match status" value="1"/>
</dbReference>
<feature type="active site" description="Proton acceptor" evidence="5">
    <location>
        <position position="404"/>
    </location>
</feature>
<gene>
    <name evidence="8" type="ORF">BABINDRAFT_22396</name>
</gene>
<protein>
    <recommendedName>
        <fullName evidence="7">PNPLA domain-containing protein</fullName>
    </recommendedName>
</protein>
<keyword evidence="9" id="KW-1185">Reference proteome</keyword>
<evidence type="ECO:0000313" key="8">
    <source>
        <dbReference type="EMBL" id="ODQ77616.1"/>
    </source>
</evidence>
<feature type="active site" description="Nucleophile" evidence="5">
    <location>
        <position position="254"/>
    </location>
</feature>
<reference evidence="9" key="1">
    <citation type="submission" date="2016-05" db="EMBL/GenBank/DDBJ databases">
        <title>Comparative genomics of biotechnologically important yeasts.</title>
        <authorList>
            <consortium name="DOE Joint Genome Institute"/>
            <person name="Riley R."/>
            <person name="Haridas S."/>
            <person name="Wolfe K.H."/>
            <person name="Lopes M.R."/>
            <person name="Hittinger C.T."/>
            <person name="Goker M."/>
            <person name="Salamov A."/>
            <person name="Wisecaver J."/>
            <person name="Long T.M."/>
            <person name="Aerts A.L."/>
            <person name="Barry K."/>
            <person name="Choi C."/>
            <person name="Clum A."/>
            <person name="Coughlan A.Y."/>
            <person name="Deshpande S."/>
            <person name="Douglass A.P."/>
            <person name="Hanson S.J."/>
            <person name="Klenk H.-P."/>
            <person name="Labutti K."/>
            <person name="Lapidus A."/>
            <person name="Lindquist E."/>
            <person name="Lipzen A."/>
            <person name="Meier-Kolthoff J.P."/>
            <person name="Ohm R.A."/>
            <person name="Otillar R.P."/>
            <person name="Pangilinan J."/>
            <person name="Peng Y."/>
            <person name="Rokas A."/>
            <person name="Rosa C.A."/>
            <person name="Scheuner C."/>
            <person name="Sibirny A.A."/>
            <person name="Slot J.C."/>
            <person name="Stielow J.B."/>
            <person name="Sun H."/>
            <person name="Kurtzman C.P."/>
            <person name="Blackwell M."/>
            <person name="Grigoriev I.V."/>
            <person name="Jeffries T.W."/>
        </authorList>
    </citation>
    <scope>NUCLEOTIDE SEQUENCE [LARGE SCALE GENOMIC DNA]</scope>
    <source>
        <strain evidence="9">NRRL Y-12698</strain>
    </source>
</reference>
<dbReference type="Pfam" id="PF11815">
    <property type="entry name" value="DUF3336"/>
    <property type="match status" value="1"/>
</dbReference>
<proteinExistence type="inferred from homology"/>
<dbReference type="InterPro" id="IPR016035">
    <property type="entry name" value="Acyl_Trfase/lysoPLipase"/>
</dbReference>
<dbReference type="Pfam" id="PF01734">
    <property type="entry name" value="Patatin"/>
    <property type="match status" value="1"/>
</dbReference>
<keyword evidence="6" id="KW-0472">Membrane</keyword>
<keyword evidence="2 5" id="KW-0378">Hydrolase</keyword>
<name>A0A1E3QIT5_9ASCO</name>
<comment type="similarity">
    <text evidence="1">Belongs to the PLPL family.</text>
</comment>
<comment type="caution">
    <text evidence="5">Lacks conserved residue(s) required for the propagation of feature annotation.</text>
</comment>
<feature type="non-terminal residue" evidence="8">
    <location>
        <position position="587"/>
    </location>
</feature>
<accession>A0A1E3QIT5</accession>
<dbReference type="EMBL" id="KV454439">
    <property type="protein sequence ID" value="ODQ77616.1"/>
    <property type="molecule type" value="Genomic_DNA"/>
</dbReference>
<keyword evidence="4 5" id="KW-0443">Lipid metabolism</keyword>
<dbReference type="AlphaFoldDB" id="A0A1E3QIT5"/>
<evidence type="ECO:0000256" key="3">
    <source>
        <dbReference type="ARBA" id="ARBA00022963"/>
    </source>
</evidence>
<dbReference type="PANTHER" id="PTHR14226">
    <property type="entry name" value="NEUROPATHY TARGET ESTERASE/SWISS CHEESE D.MELANOGASTER"/>
    <property type="match status" value="1"/>
</dbReference>
<keyword evidence="6" id="KW-1133">Transmembrane helix</keyword>
<feature type="short sequence motif" description="GXSXG" evidence="5">
    <location>
        <begin position="252"/>
        <end position="256"/>
    </location>
</feature>
<sequence>KPKKIASVSDWIPIYRKLKKRKAKPQKKPSRLNEFLASRSFFFLRWPVLIMTFTWIGFLALVYLILRLYVAFVEHSVFWRGEKKRLRNTMRSSKTYAEWVENAQKLDACLGLDKWKQIPSFYYYDYRTIRKTIEQLRKYRNPQDVHKLSIVLQNCLKSNFAGTENPLLYSQTYYGTKAIIHEYNAEVITSIDYFTDSSEVSADEKRWLFKIYSKNFGRTALCLSGGACFAFMHFGIVKALLDADLLPKIVSGTSGGGLVAALTCCRTDEELRQLLIPELALKITSCGEPFRVWFLRWWKTGARFDAVDWARKCSWFTMGATTFQEAYERTGRILNISTVPSDPHSPVILCNDTTSPDCVIWSSLLASSAVPGILEPTLNPVANLDNLNPEADIVPFSFGTKWRDGSLRTDIPIESLNTYFNAKYSIVSQVNPHISLFFYAPRGSVGRPVSRGIRIKNYGNPGKETGEGDPTGDLISSLRGGFVSVALENLVKLDITKWLKFIKSLDLLPHLMKQDWSNIWLQNFTGTVTLWPKVNLGDFPYILSDPSPERLQLMIERGERSAWPKLLFIKHRLGIERAIERGREATR</sequence>
<keyword evidence="3 5" id="KW-0442">Lipid degradation</keyword>
<feature type="domain" description="PNPLA" evidence="7">
    <location>
        <begin position="221"/>
        <end position="417"/>
    </location>
</feature>
<dbReference type="Gene3D" id="3.40.1090.10">
    <property type="entry name" value="Cytosolic phospholipase A2 catalytic domain"/>
    <property type="match status" value="2"/>
</dbReference>
<evidence type="ECO:0000256" key="1">
    <source>
        <dbReference type="ARBA" id="ARBA00006104"/>
    </source>
</evidence>
<evidence type="ECO:0000256" key="2">
    <source>
        <dbReference type="ARBA" id="ARBA00022801"/>
    </source>
</evidence>
<dbReference type="PANTHER" id="PTHR14226:SF66">
    <property type="entry name" value="TRIACYLGLYCEROL LIPASE PTL2"/>
    <property type="match status" value="1"/>
</dbReference>
<feature type="transmembrane region" description="Helical" evidence="6">
    <location>
        <begin position="220"/>
        <end position="241"/>
    </location>
</feature>
<dbReference type="GeneID" id="30149137"/>
<dbReference type="RefSeq" id="XP_018982944.1">
    <property type="nucleotide sequence ID" value="XM_019131284.1"/>
</dbReference>
<dbReference type="SUPFAM" id="SSF52151">
    <property type="entry name" value="FabD/lysophospholipase-like"/>
    <property type="match status" value="1"/>
</dbReference>
<organism evidence="8 9">
    <name type="scientific">Babjeviella inositovora NRRL Y-12698</name>
    <dbReference type="NCBI Taxonomy" id="984486"/>
    <lineage>
        <taxon>Eukaryota</taxon>
        <taxon>Fungi</taxon>
        <taxon>Dikarya</taxon>
        <taxon>Ascomycota</taxon>
        <taxon>Saccharomycotina</taxon>
        <taxon>Pichiomycetes</taxon>
        <taxon>Serinales incertae sedis</taxon>
        <taxon>Babjeviella</taxon>
    </lineage>
</organism>
<evidence type="ECO:0000259" key="7">
    <source>
        <dbReference type="PROSITE" id="PS51635"/>
    </source>
</evidence>
<evidence type="ECO:0000256" key="4">
    <source>
        <dbReference type="ARBA" id="ARBA00023098"/>
    </source>
</evidence>
<dbReference type="InterPro" id="IPR002641">
    <property type="entry name" value="PNPLA_dom"/>
</dbReference>
<dbReference type="GO" id="GO:0016042">
    <property type="term" value="P:lipid catabolic process"/>
    <property type="evidence" value="ECO:0007669"/>
    <property type="project" value="UniProtKB-UniRule"/>
</dbReference>